<feature type="compositionally biased region" description="Basic residues" evidence="1">
    <location>
        <begin position="337"/>
        <end position="346"/>
    </location>
</feature>
<comment type="caution">
    <text evidence="2">The sequence shown here is derived from an EMBL/GenBank/DDBJ whole genome shotgun (WGS) entry which is preliminary data.</text>
</comment>
<feature type="region of interest" description="Disordered" evidence="1">
    <location>
        <begin position="701"/>
        <end position="837"/>
    </location>
</feature>
<accession>A0A5B0M1D9</accession>
<feature type="compositionally biased region" description="Polar residues" evidence="1">
    <location>
        <begin position="254"/>
        <end position="264"/>
    </location>
</feature>
<dbReference type="EMBL" id="VDEP01000484">
    <property type="protein sequence ID" value="KAA1070126.1"/>
    <property type="molecule type" value="Genomic_DNA"/>
</dbReference>
<feature type="compositionally biased region" description="Polar residues" evidence="1">
    <location>
        <begin position="708"/>
        <end position="720"/>
    </location>
</feature>
<feature type="region of interest" description="Disordered" evidence="1">
    <location>
        <begin position="143"/>
        <end position="374"/>
    </location>
</feature>
<feature type="region of interest" description="Disordered" evidence="1">
    <location>
        <begin position="96"/>
        <end position="129"/>
    </location>
</feature>
<protein>
    <submittedName>
        <fullName evidence="2">Uncharacterized protein</fullName>
    </submittedName>
</protein>
<organism evidence="2 3">
    <name type="scientific">Puccinia graminis f. sp. tritici</name>
    <dbReference type="NCBI Taxonomy" id="56615"/>
    <lineage>
        <taxon>Eukaryota</taxon>
        <taxon>Fungi</taxon>
        <taxon>Dikarya</taxon>
        <taxon>Basidiomycota</taxon>
        <taxon>Pucciniomycotina</taxon>
        <taxon>Pucciniomycetes</taxon>
        <taxon>Pucciniales</taxon>
        <taxon>Pucciniaceae</taxon>
        <taxon>Puccinia</taxon>
    </lineage>
</organism>
<gene>
    <name evidence="2" type="ORF">PGTUg99_008386</name>
</gene>
<feature type="compositionally biased region" description="Polar residues" evidence="1">
    <location>
        <begin position="143"/>
        <end position="153"/>
    </location>
</feature>
<feature type="compositionally biased region" description="Polar residues" evidence="1">
    <location>
        <begin position="812"/>
        <end position="837"/>
    </location>
</feature>
<feature type="compositionally biased region" description="Polar residues" evidence="1">
    <location>
        <begin position="224"/>
        <end position="238"/>
    </location>
</feature>
<dbReference type="AlphaFoldDB" id="A0A5B0M1D9"/>
<evidence type="ECO:0000313" key="2">
    <source>
        <dbReference type="EMBL" id="KAA1070126.1"/>
    </source>
</evidence>
<feature type="compositionally biased region" description="Polar residues" evidence="1">
    <location>
        <begin position="293"/>
        <end position="332"/>
    </location>
</feature>
<sequence length="837" mass="90590">MNINPLILGLNGQQYLPPNGNHQAHHVPIPHQLGLPLPPGLSRGTNEYSSSPQDGRSRNNQRLTNSNGSTRLGGTGVLDGSNVSIAGTLRISAPGTYANGNSSTLGIHHDGSAPRTRTRDNGSDSTADISYNSHRSAAYTLENSSGIHPNSHSYAHRTHNNGSNSNPAIHYQSTQDNSSDSAPSVHYNGRKRAAGPSDNASSSARHVHFNSLASVPGLTHDNGPGSTPGTCDTSQTPVPDTHLADSRLNGLALGSQQQHPNKACTSGDRLSLNTHLSGQTGTTGPRHTDHVSHQASTVPDTNQPRTQTSTVPDTNQLPNQASTAPNTNQPSTVPVPKPRKPRKKKAPVPVRTDDGAHAVNPNGNVVNSTTPAGPTQRETITRFLNENNPPPEIPAAVQPTMAEFMNKTTAELHKIAQEKSKKVMTGEDEAFFFEFYEKQQRELAAAAVQRHVSVGMVEHLLGRKQAVREASGWNNFQTKHGSLFKGKGKGVRGSGAMSELSVMWAAMTPEERAAYATENLSPTEQDTARLRVNSESLRLAEKRVEKWMNTWQKKNIRATPGAAEFVREITSSDGLRNYQSRLQAFLTGARLNDISASLAREKNNKGQSKSEVTATREKLAELVDHATDGKKASWTWQGCDDALGKLGYKVIFMPGHVSQPDWIKSYSNSLRPTEAKLINQDIDNGLIRVIHDQDALIGRTRTIKQKPQPHSSIQSGTRGQLQAGEHRGEDPTATQPSPPGEDHSANQPPPPPNGHQQTNQKQKSCKRLPVPRKPRKRARVPLLTPEEQLLDESSSESSESDIAIRSPKRQRTQNAPAVDTNTLLSGSNSQQGPLAND</sequence>
<feature type="compositionally biased region" description="Basic and acidic residues" evidence="1">
    <location>
        <begin position="107"/>
        <end position="122"/>
    </location>
</feature>
<feature type="compositionally biased region" description="Polar residues" evidence="1">
    <location>
        <begin position="160"/>
        <end position="182"/>
    </location>
</feature>
<reference evidence="2 3" key="1">
    <citation type="submission" date="2019-05" db="EMBL/GenBank/DDBJ databases">
        <title>Emergence of the Ug99 lineage of the wheat stem rust pathogen through somatic hybridization.</title>
        <authorList>
            <person name="Li F."/>
            <person name="Upadhyaya N.M."/>
            <person name="Sperschneider J."/>
            <person name="Matny O."/>
            <person name="Nguyen-Phuc H."/>
            <person name="Mago R."/>
            <person name="Raley C."/>
            <person name="Miller M.E."/>
            <person name="Silverstein K.A.T."/>
            <person name="Henningsen E."/>
            <person name="Hirsch C.D."/>
            <person name="Visser B."/>
            <person name="Pretorius Z.A."/>
            <person name="Steffenson B.J."/>
            <person name="Schwessinger B."/>
            <person name="Dodds P.N."/>
            <person name="Figueroa M."/>
        </authorList>
    </citation>
    <scope>NUCLEOTIDE SEQUENCE [LARGE SCALE GENOMIC DNA]</scope>
    <source>
        <strain evidence="2 3">Ug99</strain>
    </source>
</reference>
<feature type="compositionally biased region" description="Basic residues" evidence="1">
    <location>
        <begin position="763"/>
        <end position="779"/>
    </location>
</feature>
<proteinExistence type="predicted"/>
<feature type="compositionally biased region" description="Polar residues" evidence="1">
    <location>
        <begin position="43"/>
        <end position="70"/>
    </location>
</feature>
<name>A0A5B0M1D9_PUCGR</name>
<evidence type="ECO:0000256" key="1">
    <source>
        <dbReference type="SAM" id="MobiDB-lite"/>
    </source>
</evidence>
<feature type="region of interest" description="Disordered" evidence="1">
    <location>
        <begin position="18"/>
        <end position="78"/>
    </location>
</feature>
<dbReference type="CDD" id="cd00084">
    <property type="entry name" value="HMG-box_SF"/>
    <property type="match status" value="1"/>
</dbReference>
<dbReference type="Proteomes" id="UP000325313">
    <property type="component" value="Unassembled WGS sequence"/>
</dbReference>
<feature type="compositionally biased region" description="Polar residues" evidence="1">
    <location>
        <begin position="271"/>
        <end position="285"/>
    </location>
</feature>
<evidence type="ECO:0000313" key="3">
    <source>
        <dbReference type="Proteomes" id="UP000325313"/>
    </source>
</evidence>
<feature type="compositionally biased region" description="Polar residues" evidence="1">
    <location>
        <begin position="361"/>
        <end position="374"/>
    </location>
</feature>